<name>A0A8H7BMH0_9FUNG</name>
<dbReference type="OrthoDB" id="2265577at2759"/>
<protein>
    <submittedName>
        <fullName evidence="3">Uncharacterized protein</fullName>
    </submittedName>
</protein>
<evidence type="ECO:0000256" key="2">
    <source>
        <dbReference type="SAM" id="MobiDB-lite"/>
    </source>
</evidence>
<keyword evidence="1" id="KW-0175">Coiled coil</keyword>
<dbReference type="EMBL" id="JABAYA010000078">
    <property type="protein sequence ID" value="KAF7726461.1"/>
    <property type="molecule type" value="Genomic_DNA"/>
</dbReference>
<organism evidence="3 4">
    <name type="scientific">Apophysomyces ossiformis</name>
    <dbReference type="NCBI Taxonomy" id="679940"/>
    <lineage>
        <taxon>Eukaryota</taxon>
        <taxon>Fungi</taxon>
        <taxon>Fungi incertae sedis</taxon>
        <taxon>Mucoromycota</taxon>
        <taxon>Mucoromycotina</taxon>
        <taxon>Mucoromycetes</taxon>
        <taxon>Mucorales</taxon>
        <taxon>Mucorineae</taxon>
        <taxon>Mucoraceae</taxon>
        <taxon>Apophysomyces</taxon>
    </lineage>
</organism>
<gene>
    <name evidence="3" type="ORF">EC973_008696</name>
</gene>
<evidence type="ECO:0000313" key="3">
    <source>
        <dbReference type="EMBL" id="KAF7726461.1"/>
    </source>
</evidence>
<reference evidence="3" key="1">
    <citation type="submission" date="2020-01" db="EMBL/GenBank/DDBJ databases">
        <title>Genome Sequencing of Three Apophysomyces-Like Fungal Strains Confirms a Novel Fungal Genus in the Mucoromycota with divergent Burkholderia-like Endosymbiotic Bacteria.</title>
        <authorList>
            <person name="Stajich J.E."/>
            <person name="Macias A.M."/>
            <person name="Carter-House D."/>
            <person name="Lovett B."/>
            <person name="Kasson L.R."/>
            <person name="Berry K."/>
            <person name="Grigoriev I."/>
            <person name="Chang Y."/>
            <person name="Spatafora J."/>
            <person name="Kasson M.T."/>
        </authorList>
    </citation>
    <scope>NUCLEOTIDE SEQUENCE</scope>
    <source>
        <strain evidence="3">NRRL A-21654</strain>
    </source>
</reference>
<feature type="coiled-coil region" evidence="1">
    <location>
        <begin position="77"/>
        <end position="154"/>
    </location>
</feature>
<feature type="compositionally biased region" description="Acidic residues" evidence="2">
    <location>
        <begin position="216"/>
        <end position="227"/>
    </location>
</feature>
<feature type="region of interest" description="Disordered" evidence="2">
    <location>
        <begin position="1"/>
        <end position="30"/>
    </location>
</feature>
<evidence type="ECO:0000313" key="4">
    <source>
        <dbReference type="Proteomes" id="UP000605846"/>
    </source>
</evidence>
<feature type="region of interest" description="Disordered" evidence="2">
    <location>
        <begin position="363"/>
        <end position="394"/>
    </location>
</feature>
<keyword evidence="4" id="KW-1185">Reference proteome</keyword>
<comment type="caution">
    <text evidence="3">The sequence shown here is derived from an EMBL/GenBank/DDBJ whole genome shotgun (WGS) entry which is preliminary data.</text>
</comment>
<proteinExistence type="predicted"/>
<feature type="compositionally biased region" description="Polar residues" evidence="2">
    <location>
        <begin position="381"/>
        <end position="390"/>
    </location>
</feature>
<dbReference type="AlphaFoldDB" id="A0A8H7BMH0"/>
<feature type="region of interest" description="Disordered" evidence="2">
    <location>
        <begin position="310"/>
        <end position="331"/>
    </location>
</feature>
<accession>A0A8H7BMH0</accession>
<evidence type="ECO:0000256" key="1">
    <source>
        <dbReference type="SAM" id="Coils"/>
    </source>
</evidence>
<dbReference type="Proteomes" id="UP000605846">
    <property type="component" value="Unassembled WGS sequence"/>
</dbReference>
<sequence length="471" mass="53841">MRTPLGISTLQKRGREVPQPPIPTPPPEDTTARRFSANSNLMNYSIPNQPTFNSNTIGSTVLAVTREIQQATSDTKTRQLENQIEALTLQNVKLQRTNRLLKVDTDNLIKQKTQPLKDAIQELTATNVRLQRANRLLQDELEEKKAEWNRWREDQIIHMRSVGPEYEYLVQTINLLRRQLNGDTTCETTCCYTLKPVDPSSMVMTLPPKSNTQEKGEEDDEAQEEEMEPQHMCRPIIHSSISHGSYAAQLEIRLGELEQTIESLLAEKEQLEQQLNYRDSDMEMLKQELRIKDDIVTHLEQDFIHLESQVSQLQKKPRDSARNSITRNPKRHSQILMDTKRRSLAIKDTQMLEELLLQQYEEDTDLDDDRDTVDTDKDTKMTTPPRSSTPLGLDEDDSMFLTISSYATPGTYTNTHSSTRHTMIVPFSIMTILLGIAAQLRITDDWTLPITLAVLVSGYTGKGTQVKLKPA</sequence>
<feature type="compositionally biased region" description="Polar residues" evidence="2">
    <location>
        <begin position="1"/>
        <end position="11"/>
    </location>
</feature>
<feature type="compositionally biased region" description="Pro residues" evidence="2">
    <location>
        <begin position="18"/>
        <end position="28"/>
    </location>
</feature>
<feature type="region of interest" description="Disordered" evidence="2">
    <location>
        <begin position="202"/>
        <end position="228"/>
    </location>
</feature>